<protein>
    <submittedName>
        <fullName evidence="6">MBL fold metallo-hydrolase</fullName>
    </submittedName>
</protein>
<evidence type="ECO:0000313" key="7">
    <source>
        <dbReference type="Proteomes" id="UP001629953"/>
    </source>
</evidence>
<accession>A0ABW9G2Q4</accession>
<dbReference type="PANTHER" id="PTHR46233">
    <property type="entry name" value="HYDROXYACYLGLUTATHIONE HYDROLASE GLOC"/>
    <property type="match status" value="1"/>
</dbReference>
<keyword evidence="2" id="KW-0479">Metal-binding</keyword>
<dbReference type="InterPro" id="IPR051453">
    <property type="entry name" value="MBL_Glyoxalase_II"/>
</dbReference>
<proteinExistence type="predicted"/>
<evidence type="ECO:0000256" key="2">
    <source>
        <dbReference type="ARBA" id="ARBA00022723"/>
    </source>
</evidence>
<dbReference type="EMBL" id="JBEQCT010000001">
    <property type="protein sequence ID" value="MFM2483941.1"/>
    <property type="molecule type" value="Genomic_DNA"/>
</dbReference>
<comment type="caution">
    <text evidence="6">The sequence shown here is derived from an EMBL/GenBank/DDBJ whole genome shotgun (WGS) entry which is preliminary data.</text>
</comment>
<dbReference type="Proteomes" id="UP001629953">
    <property type="component" value="Unassembled WGS sequence"/>
</dbReference>
<dbReference type="InterPro" id="IPR001279">
    <property type="entry name" value="Metallo-B-lactamas"/>
</dbReference>
<keyword evidence="4" id="KW-0862">Zinc</keyword>
<evidence type="ECO:0000256" key="4">
    <source>
        <dbReference type="ARBA" id="ARBA00022833"/>
    </source>
</evidence>
<dbReference type="CDD" id="cd07737">
    <property type="entry name" value="YcbL-like_MBL-fold"/>
    <property type="match status" value="1"/>
</dbReference>
<dbReference type="SUPFAM" id="SSF56281">
    <property type="entry name" value="Metallo-hydrolase/oxidoreductase"/>
    <property type="match status" value="1"/>
</dbReference>
<gene>
    <name evidence="6" type="ORF">ABUE30_02475</name>
</gene>
<organism evidence="6 7">
    <name type="scientific">Celerinatantimonas yamalensis</name>
    <dbReference type="NCBI Taxonomy" id="559956"/>
    <lineage>
        <taxon>Bacteria</taxon>
        <taxon>Pseudomonadati</taxon>
        <taxon>Pseudomonadota</taxon>
        <taxon>Gammaproteobacteria</taxon>
        <taxon>Celerinatantimonadaceae</taxon>
        <taxon>Celerinatantimonas</taxon>
    </lineage>
</organism>
<keyword evidence="7" id="KW-1185">Reference proteome</keyword>
<dbReference type="PANTHER" id="PTHR46233:SF3">
    <property type="entry name" value="HYDROXYACYLGLUTATHIONE HYDROLASE GLOC"/>
    <property type="match status" value="1"/>
</dbReference>
<feature type="domain" description="Metallo-beta-lactamase" evidence="5">
    <location>
        <begin position="13"/>
        <end position="193"/>
    </location>
</feature>
<dbReference type="Pfam" id="PF00753">
    <property type="entry name" value="Lactamase_B"/>
    <property type="match status" value="1"/>
</dbReference>
<dbReference type="SMART" id="SM00849">
    <property type="entry name" value="Lactamase_B"/>
    <property type="match status" value="1"/>
</dbReference>
<reference evidence="6 7" key="1">
    <citation type="journal article" date="2013" name="Int. J. Syst. Evol. Microbiol.">
        <title>Celerinatantimonas yamalensis sp. nov., a cold-adapted diazotrophic bacterium from a cold permafrost brine.</title>
        <authorList>
            <person name="Shcherbakova V."/>
            <person name="Chuvilskaya N."/>
            <person name="Rivkina E."/>
            <person name="Demidov N."/>
            <person name="Uchaeva V."/>
            <person name="Suetin S."/>
            <person name="Suzina N."/>
            <person name="Gilichinsky D."/>
        </authorList>
    </citation>
    <scope>NUCLEOTIDE SEQUENCE [LARGE SCALE GENOMIC DNA]</scope>
    <source>
        <strain evidence="6 7">C7</strain>
    </source>
</reference>
<evidence type="ECO:0000313" key="6">
    <source>
        <dbReference type="EMBL" id="MFM2483941.1"/>
    </source>
</evidence>
<dbReference type="InterPro" id="IPR036866">
    <property type="entry name" value="RibonucZ/Hydroxyglut_hydro"/>
</dbReference>
<keyword evidence="3" id="KW-0378">Hydrolase</keyword>
<evidence type="ECO:0000259" key="5">
    <source>
        <dbReference type="SMART" id="SM00849"/>
    </source>
</evidence>
<name>A0ABW9G2Q4_9GAMM</name>
<dbReference type="RefSeq" id="WP_408622522.1">
    <property type="nucleotide sequence ID" value="NZ_JBEQCT010000001.1"/>
</dbReference>
<evidence type="ECO:0000256" key="3">
    <source>
        <dbReference type="ARBA" id="ARBA00022801"/>
    </source>
</evidence>
<evidence type="ECO:0000256" key="1">
    <source>
        <dbReference type="ARBA" id="ARBA00001947"/>
    </source>
</evidence>
<sequence>MMSYQIIPVTPFAQNCSLIWCDKTRQAALIDPGGDADKLIAAVKNQNVELTYILLTHGHLDHVGVAKVLAQHYNVPIWGPHLADKFWFDNLQQQCQMFGFEPVATFIPDKWLSQGEKVTIGLVELDVRVCAGHTPGHVVFIDHQQHLAWVGDVLFHRSIGRTDFPKGSFEDLIQSIRKELLVLDDDYLFIPGHGPTSTIGDERAHNPFIQ</sequence>
<dbReference type="Gene3D" id="3.60.15.10">
    <property type="entry name" value="Ribonuclease Z/Hydroxyacylglutathione hydrolase-like"/>
    <property type="match status" value="1"/>
</dbReference>
<comment type="cofactor">
    <cofactor evidence="1">
        <name>Zn(2+)</name>
        <dbReference type="ChEBI" id="CHEBI:29105"/>
    </cofactor>
</comment>